<protein>
    <submittedName>
        <fullName evidence="1">DUF4252 domain-containing protein</fullName>
    </submittedName>
</protein>
<gene>
    <name evidence="1" type="ORF">H8R27_01165</name>
</gene>
<sequence length="178" mass="20070">MKKLIGIALVVVMMSCKDDEPSLQKYFVKSGEKKEFMSMDISSSILNVNESKLSASEKKALASFDKVNVLAFKKDDKNNAQYSKEIKEVKEILKDTTFQPLIKLNGVGHNASIMLVGDNKEIDELVLFGNQKDLGFTVIRVLGDNMKPEDAMQFFSILQKSNIDMEQLKPILNFVNKK</sequence>
<evidence type="ECO:0000313" key="2">
    <source>
        <dbReference type="Proteomes" id="UP000605990"/>
    </source>
</evidence>
<comment type="caution">
    <text evidence="1">The sequence shown here is derived from an EMBL/GenBank/DDBJ whole genome shotgun (WGS) entry which is preliminary data.</text>
</comment>
<dbReference type="InterPro" id="IPR025348">
    <property type="entry name" value="DUF4252"/>
</dbReference>
<dbReference type="EMBL" id="JACRUN010000001">
    <property type="protein sequence ID" value="MBC5833485.1"/>
    <property type="molecule type" value="Genomic_DNA"/>
</dbReference>
<evidence type="ECO:0000313" key="1">
    <source>
        <dbReference type="EMBL" id="MBC5833485.1"/>
    </source>
</evidence>
<dbReference type="Pfam" id="PF14060">
    <property type="entry name" value="DUF4252"/>
    <property type="match status" value="1"/>
</dbReference>
<dbReference type="RefSeq" id="WP_166124736.1">
    <property type="nucleotide sequence ID" value="NZ_JAANOQ010000001.1"/>
</dbReference>
<organism evidence="1 2">
    <name type="scientific">Flavobacterium bernardetii</name>
    <dbReference type="NCBI Taxonomy" id="2813823"/>
    <lineage>
        <taxon>Bacteria</taxon>
        <taxon>Pseudomonadati</taxon>
        <taxon>Bacteroidota</taxon>
        <taxon>Flavobacteriia</taxon>
        <taxon>Flavobacteriales</taxon>
        <taxon>Flavobacteriaceae</taxon>
        <taxon>Flavobacterium</taxon>
    </lineage>
</organism>
<name>A0ABR7IUN6_9FLAO</name>
<proteinExistence type="predicted"/>
<dbReference type="PROSITE" id="PS51257">
    <property type="entry name" value="PROKAR_LIPOPROTEIN"/>
    <property type="match status" value="1"/>
</dbReference>
<keyword evidence="2" id="KW-1185">Reference proteome</keyword>
<accession>A0ABR7IUN6</accession>
<dbReference type="Proteomes" id="UP000605990">
    <property type="component" value="Unassembled WGS sequence"/>
</dbReference>
<reference evidence="1 2" key="1">
    <citation type="submission" date="2020-08" db="EMBL/GenBank/DDBJ databases">
        <title>Description of novel Flavobacterium F-408 isolate.</title>
        <authorList>
            <person name="Saticioglu I.B."/>
            <person name="Duman M."/>
            <person name="Altun S."/>
        </authorList>
    </citation>
    <scope>NUCLEOTIDE SEQUENCE [LARGE SCALE GENOMIC DNA]</scope>
    <source>
        <strain evidence="1 2">F-408</strain>
    </source>
</reference>